<dbReference type="EMBL" id="JAEKNR010000155">
    <property type="protein sequence ID" value="MBJ7599500.1"/>
    <property type="molecule type" value="Genomic_DNA"/>
</dbReference>
<keyword evidence="2" id="KW-1185">Reference proteome</keyword>
<accession>A0A934K6X6</accession>
<evidence type="ECO:0008006" key="3">
    <source>
        <dbReference type="Google" id="ProtNLM"/>
    </source>
</evidence>
<dbReference type="RefSeq" id="WP_338203010.1">
    <property type="nucleotide sequence ID" value="NZ_JAEKNR010000155.1"/>
</dbReference>
<reference evidence="1" key="1">
    <citation type="submission" date="2020-10" db="EMBL/GenBank/DDBJ databases">
        <title>Ca. Dormibacterota MAGs.</title>
        <authorList>
            <person name="Montgomery K."/>
        </authorList>
    </citation>
    <scope>NUCLEOTIDE SEQUENCE [LARGE SCALE GENOMIC DNA]</scope>
    <source>
        <strain evidence="1">SC8812_S17_10</strain>
    </source>
</reference>
<comment type="caution">
    <text evidence="1">The sequence shown here is derived from an EMBL/GenBank/DDBJ whole genome shotgun (WGS) entry which is preliminary data.</text>
</comment>
<sequence>MRPRPEGEFLPVAEAVRYYGVSRASLFTFLREGKLKRYRREGDRRTWLSVEELERLLRPRPAD</sequence>
<proteinExistence type="predicted"/>
<protein>
    <recommendedName>
        <fullName evidence="3">Helix-turn-helix domain-containing protein</fullName>
    </recommendedName>
</protein>
<dbReference type="AlphaFoldDB" id="A0A934K6X6"/>
<evidence type="ECO:0000313" key="2">
    <source>
        <dbReference type="Proteomes" id="UP000612893"/>
    </source>
</evidence>
<gene>
    <name evidence="1" type="ORF">JF922_15655</name>
</gene>
<dbReference type="Proteomes" id="UP000612893">
    <property type="component" value="Unassembled WGS sequence"/>
</dbReference>
<organism evidence="1 2">
    <name type="scientific">Candidatus Nephthysia bennettiae</name>
    <dbReference type="NCBI Taxonomy" id="3127016"/>
    <lineage>
        <taxon>Bacteria</taxon>
        <taxon>Bacillati</taxon>
        <taxon>Candidatus Dormiibacterota</taxon>
        <taxon>Candidatus Dormibacteria</taxon>
        <taxon>Candidatus Dormibacterales</taxon>
        <taxon>Candidatus Dormibacteraceae</taxon>
        <taxon>Candidatus Nephthysia</taxon>
    </lineage>
</organism>
<name>A0A934K6X6_9BACT</name>
<evidence type="ECO:0000313" key="1">
    <source>
        <dbReference type="EMBL" id="MBJ7599500.1"/>
    </source>
</evidence>